<keyword evidence="2 5" id="KW-0812">Transmembrane</keyword>
<comment type="subunit">
    <text evidence="5">Homooligomer.</text>
</comment>
<feature type="compositionally biased region" description="Basic and acidic residues" evidence="6">
    <location>
        <begin position="582"/>
        <end position="596"/>
    </location>
</feature>
<feature type="compositionally biased region" description="Polar residues" evidence="6">
    <location>
        <begin position="210"/>
        <end position="222"/>
    </location>
</feature>
<feature type="compositionally biased region" description="Basic and acidic residues" evidence="6">
    <location>
        <begin position="95"/>
        <end position="139"/>
    </location>
</feature>
<feature type="region of interest" description="Disordered" evidence="6">
    <location>
        <begin position="34"/>
        <end position="260"/>
    </location>
</feature>
<feature type="transmembrane region" description="Helical" evidence="5">
    <location>
        <begin position="1119"/>
        <end position="1138"/>
    </location>
</feature>
<feature type="compositionally biased region" description="Polar residues" evidence="6">
    <location>
        <begin position="142"/>
        <end position="168"/>
    </location>
</feature>
<dbReference type="InterPro" id="IPR050186">
    <property type="entry name" value="TPT_transporter"/>
</dbReference>
<feature type="compositionally biased region" description="Basic and acidic residues" evidence="6">
    <location>
        <begin position="407"/>
        <end position="468"/>
    </location>
</feature>
<feature type="transmembrane region" description="Helical" evidence="5">
    <location>
        <begin position="1190"/>
        <end position="1212"/>
    </location>
</feature>
<feature type="compositionally biased region" description="Basic and acidic residues" evidence="6">
    <location>
        <begin position="738"/>
        <end position="750"/>
    </location>
</feature>
<accession>A0A507BWD3</accession>
<feature type="transmembrane region" description="Helical" evidence="5">
    <location>
        <begin position="1232"/>
        <end position="1255"/>
    </location>
</feature>
<evidence type="ECO:0000256" key="1">
    <source>
        <dbReference type="ARBA" id="ARBA00004141"/>
    </source>
</evidence>
<keyword evidence="9" id="KW-1185">Reference proteome</keyword>
<feature type="compositionally biased region" description="Pro residues" evidence="6">
    <location>
        <begin position="193"/>
        <end position="203"/>
    </location>
</feature>
<feature type="region of interest" description="Disordered" evidence="6">
    <location>
        <begin position="1326"/>
        <end position="1361"/>
    </location>
</feature>
<dbReference type="Proteomes" id="UP000319731">
    <property type="component" value="Unassembled WGS sequence"/>
</dbReference>
<dbReference type="NCBIfam" id="TIGR00803">
    <property type="entry name" value="nst"/>
    <property type="match status" value="1"/>
</dbReference>
<comment type="caution">
    <text evidence="8">The sequence shown here is derived from an EMBL/GenBank/DDBJ whole genome shotgun (WGS) entry which is preliminary data.</text>
</comment>
<feature type="compositionally biased region" description="Polar residues" evidence="6">
    <location>
        <begin position="836"/>
        <end position="854"/>
    </location>
</feature>
<feature type="compositionally biased region" description="Basic and acidic residues" evidence="6">
    <location>
        <begin position="607"/>
        <end position="686"/>
    </location>
</feature>
<name>A0A507BWD3_9FUNG</name>
<evidence type="ECO:0000259" key="7">
    <source>
        <dbReference type="Pfam" id="PF09350"/>
    </source>
</evidence>
<dbReference type="EMBL" id="QEAO01000039">
    <property type="protein sequence ID" value="TPX31772.1"/>
    <property type="molecule type" value="Genomic_DNA"/>
</dbReference>
<evidence type="ECO:0000256" key="6">
    <source>
        <dbReference type="SAM" id="MobiDB-lite"/>
    </source>
</evidence>
<proteinExistence type="inferred from homology"/>
<evidence type="ECO:0000256" key="5">
    <source>
        <dbReference type="RuleBase" id="RU367097"/>
    </source>
</evidence>
<feature type="transmembrane region" description="Helical" evidence="5">
    <location>
        <begin position="1276"/>
        <end position="1300"/>
    </location>
</feature>
<dbReference type="Pfam" id="PF09350">
    <property type="entry name" value="DJC28_CD"/>
    <property type="match status" value="1"/>
</dbReference>
<gene>
    <name evidence="8" type="ORF">SmJEL517_g04970</name>
</gene>
<feature type="compositionally biased region" description="Polar residues" evidence="6">
    <location>
        <begin position="339"/>
        <end position="349"/>
    </location>
</feature>
<comment type="function">
    <text evidence="5">Involved in the import of GDP-mannose from the cytoplasm into the Golgi lumen.</text>
</comment>
<keyword evidence="5" id="KW-0762">Sugar transport</keyword>
<feature type="compositionally biased region" description="Polar residues" evidence="6">
    <location>
        <begin position="688"/>
        <end position="705"/>
    </location>
</feature>
<feature type="compositionally biased region" description="Basic and acidic residues" evidence="6">
    <location>
        <begin position="358"/>
        <end position="391"/>
    </location>
</feature>
<feature type="compositionally biased region" description="Low complexity" evidence="6">
    <location>
        <begin position="178"/>
        <end position="192"/>
    </location>
</feature>
<protein>
    <recommendedName>
        <fullName evidence="5">GDP-mannose transporter</fullName>
        <shortName evidence="5">GMT</shortName>
    </recommendedName>
</protein>
<dbReference type="GO" id="GO:0000139">
    <property type="term" value="C:Golgi membrane"/>
    <property type="evidence" value="ECO:0007669"/>
    <property type="project" value="UniProtKB-SubCell"/>
</dbReference>
<dbReference type="InterPro" id="IPR018961">
    <property type="entry name" value="DnaJ_homolog_subfam-C_membr-28"/>
</dbReference>
<feature type="compositionally biased region" description="Polar residues" evidence="6">
    <location>
        <begin position="1334"/>
        <end position="1344"/>
    </location>
</feature>
<evidence type="ECO:0000256" key="4">
    <source>
        <dbReference type="ARBA" id="ARBA00023136"/>
    </source>
</evidence>
<sequence>MSGYASQGYSSGPKRDPATGLPIYVLPRKSSLNWSGEEADSQRYGAQSRRATLSAADEARNRARKAAGLPESRGATSPKEATIVGTILSTLGVDDESKPEAWLERVAQEKKKEERRRKEENEWRSNERSNDRSSDRWSERNVPSTSSTVPRYNNTPRVNTGYVPSNEGSDPDSRHHTPSSQSPTSSSPHSPMSHPPPPPPPQTMPMLQSIQGPPSYGNSKNAKYTKAEEARNRARKAAGLPELPPSGAPPPSNPILSSLANLGIPVPKLDKKPERWLEKIDKQRKREEAIAIISGTEDKYKEEQQRKVPEYIRMRNSQMGYPTAGNFRERPMNWDDYDTQSQHGSSSTRAEYGYSMDRSSERTFNDEPRDSRYNRDHNNSRDSRYNDDSRNSNRNSSYNDNFGNSRYNDEARSSRYNDDSKNIYNEESKNTYNDDRQNTYDEESKVSRSRYEERNNGDRESRYNDSERYNGQSRNSDRYDNDYRNSDSRRNEDRYSNNDNEPRYSRNSDRRNEPSTSSTRNEDRYNSENEPRYNTEARRYNDRKPDIRQDDEPAYDREYYGTRQYDHRRYDDSDSKPVSPSHEYERERDSRRRDSHSSPPPTPKSQYVEKEKRETQQMKDELVEKRNSQPQQRKDEYVEKRNSQPQRTEEFVEKRNSLPKQPRDEYVEKRNSQPRQPKEEYVEKRNSQRQQSTEEYVEKGNSQAQPKAEHETKRDYRISTTPENRRESRDSANNNHGNKNDIKLDARPESIRSASQRDSYPNNSNNDIKRESIKSASKRESYPTPMASPKQVTPEPEHYKDEDLYDEHEVEEEHSVAKPSESTPVQNAEDNERPRSVSSVESFYSLAAESNGSEPTEVVEQHVVSEPSRNYDAQDFIRESQYSTHSKEYQLDHRRRDSYEDREPDQDRNYGATRAVSPSSSVRAEQSQYGSNATKVWFVKPQELPYLVGEATIGENLLGKGPKPKILVDENGVKWPGVIEPPLGVNGPGPKSRDIVMSGGATAIIAYCIASILLTVTNKLVLSGYSFRMNFLLLACQSFACVLFLQIFSSLNWLSYRKFKLHDAKRWFPVSLGLVAMIWTGSKAMQYLSIPVFTIFKNLTIVMIAYGELWFFGGSPVSPLMLISFTLMVLSSAVAGWADISAGNIFKVGAAEVSPAVSYGWMFLNCGTTAYYTLYIRGQIKEIGFKDYDTVYYNNLLSGIVLSALSVLTEIPEGVRTWNKYLGPSATEDDSSAFNGLVMGIIFSSVLSFGISYTTSWCLRVTSSTTYSMAGALNKLPIAVAGMMFFSDPVTLGSVTGVVIGSVRRIVTNSKASVPVSIPAVFPSSNRGDKAVKSDTSTNQNQDGNYDKEGQPTIVDGTYSENARFRKSKPLEDREYSTSDINVGILNQLYGHLVKVVSFANAFRSSNFEKVAVKPGEIDMPKENANETPTTGATLDNLRRFLVQHAQRERPTARLNPTTSVVPLVNRTFLSHDTGPGTHSQRVKRSGVVRAAHAKEDAQLYKQPLSVLWESFMGSGGGNSMSGFNSLVEERIQAARREGLFDNLKGRGQPLKEEDERLGNPYLDATTFFLNRMVKNQGHLPPWIEMGKDIDSNILKSRHELLTMRREWLSKHSPFQPPKASPFQTVNNPVVWPFIKGQSSTPPVTHTSQALKEWETRALSWATVRCQETNGMIRKFNIEAPRGIPQRFMLNPANEVKRAEKAAEAAVKKEYDEKVAESEIRERTMVVGGAQ</sequence>
<comment type="similarity">
    <text evidence="5">Belongs to the TPT transporter family. SLC35D subfamily.</text>
</comment>
<feature type="compositionally biased region" description="Polar residues" evidence="6">
    <location>
        <begin position="1"/>
        <end position="10"/>
    </location>
</feature>
<feature type="region of interest" description="Disordered" evidence="6">
    <location>
        <begin position="1"/>
        <end position="22"/>
    </location>
</feature>
<dbReference type="GO" id="GO:0030659">
    <property type="term" value="C:cytoplasmic vesicle membrane"/>
    <property type="evidence" value="ECO:0007669"/>
    <property type="project" value="UniProtKB-SubCell"/>
</dbReference>
<feature type="compositionally biased region" description="Basic and acidic residues" evidence="6">
    <location>
        <begin position="707"/>
        <end position="730"/>
    </location>
</feature>
<feature type="transmembrane region" description="Helical" evidence="5">
    <location>
        <begin position="995"/>
        <end position="1016"/>
    </location>
</feature>
<feature type="domain" description="DnaJ homologue subfamily C member 28 conserved" evidence="7">
    <location>
        <begin position="1527"/>
        <end position="1594"/>
    </location>
</feature>
<reference evidence="8 9" key="1">
    <citation type="journal article" date="2019" name="Sci. Rep.">
        <title>Comparative genomics of chytrid fungi reveal insights into the obligate biotrophic and pathogenic lifestyle of Synchytrium endobioticum.</title>
        <authorList>
            <person name="van de Vossenberg B.T.L.H."/>
            <person name="Warris S."/>
            <person name="Nguyen H.D.T."/>
            <person name="van Gent-Pelzer M.P.E."/>
            <person name="Joly D.L."/>
            <person name="van de Geest H.C."/>
            <person name="Bonants P.J.M."/>
            <person name="Smith D.S."/>
            <person name="Levesque C.A."/>
            <person name="van der Lee T.A.J."/>
        </authorList>
    </citation>
    <scope>NUCLEOTIDE SEQUENCE [LARGE SCALE GENOMIC DNA]</scope>
    <source>
        <strain evidence="8 9">JEL517</strain>
    </source>
</reference>
<feature type="region of interest" description="Disordered" evidence="6">
    <location>
        <begin position="311"/>
        <end position="927"/>
    </location>
</feature>
<feature type="compositionally biased region" description="Basic and acidic residues" evidence="6">
    <location>
        <begin position="520"/>
        <end position="575"/>
    </location>
</feature>
<evidence type="ECO:0000256" key="2">
    <source>
        <dbReference type="ARBA" id="ARBA00022692"/>
    </source>
</evidence>
<feature type="compositionally biased region" description="Low complexity" evidence="6">
    <location>
        <begin position="392"/>
        <end position="401"/>
    </location>
</feature>
<keyword evidence="5" id="KW-0968">Cytoplasmic vesicle</keyword>
<feature type="compositionally biased region" description="Polar residues" evidence="6">
    <location>
        <begin position="916"/>
        <end position="927"/>
    </location>
</feature>
<feature type="transmembrane region" description="Helical" evidence="5">
    <location>
        <begin position="1031"/>
        <end position="1054"/>
    </location>
</feature>
<organism evidence="8 9">
    <name type="scientific">Synchytrium microbalum</name>
    <dbReference type="NCBI Taxonomy" id="1806994"/>
    <lineage>
        <taxon>Eukaryota</taxon>
        <taxon>Fungi</taxon>
        <taxon>Fungi incertae sedis</taxon>
        <taxon>Chytridiomycota</taxon>
        <taxon>Chytridiomycota incertae sedis</taxon>
        <taxon>Chytridiomycetes</taxon>
        <taxon>Synchytriales</taxon>
        <taxon>Synchytriaceae</taxon>
        <taxon>Synchytrium</taxon>
    </lineage>
</organism>
<dbReference type="OrthoDB" id="417037at2759"/>
<keyword evidence="5" id="KW-0813">Transport</keyword>
<feature type="transmembrane region" description="Helical" evidence="5">
    <location>
        <begin position="1158"/>
        <end position="1178"/>
    </location>
</feature>
<keyword evidence="5" id="KW-0256">Endoplasmic reticulum</keyword>
<dbReference type="PANTHER" id="PTHR11132">
    <property type="entry name" value="SOLUTE CARRIER FAMILY 35"/>
    <property type="match status" value="1"/>
</dbReference>
<evidence type="ECO:0000256" key="3">
    <source>
        <dbReference type="ARBA" id="ARBA00022989"/>
    </source>
</evidence>
<dbReference type="RefSeq" id="XP_031023115.1">
    <property type="nucleotide sequence ID" value="XM_031170898.1"/>
</dbReference>
<keyword evidence="5" id="KW-0333">Golgi apparatus</keyword>
<keyword evidence="4 5" id="KW-0472">Membrane</keyword>
<feature type="compositionally biased region" description="Polar residues" evidence="6">
    <location>
        <begin position="752"/>
        <end position="766"/>
    </location>
</feature>
<dbReference type="GeneID" id="42006195"/>
<comment type="subcellular location">
    <subcellularLocation>
        <location evidence="5">Golgi apparatus membrane</location>
        <topology evidence="5">Multi-pass membrane protein</topology>
    </subcellularLocation>
    <subcellularLocation>
        <location evidence="5">Cytoplasmic vesicle membrane</location>
        <topology evidence="5">Multi-pass membrane protein</topology>
    </subcellularLocation>
    <subcellularLocation>
        <location evidence="5">Endoplasmic reticulum membrane</location>
        <topology evidence="5">Multi-pass membrane protein</topology>
    </subcellularLocation>
    <subcellularLocation>
        <location evidence="1">Membrane</location>
        <topology evidence="1">Multi-pass membrane protein</topology>
    </subcellularLocation>
</comment>
<feature type="transmembrane region" description="Helical" evidence="5">
    <location>
        <begin position="1088"/>
        <end position="1107"/>
    </location>
</feature>
<feature type="compositionally biased region" description="Pro residues" evidence="6">
    <location>
        <begin position="242"/>
        <end position="253"/>
    </location>
</feature>
<evidence type="ECO:0000313" key="8">
    <source>
        <dbReference type="EMBL" id="TPX31772.1"/>
    </source>
</evidence>
<keyword evidence="3 5" id="KW-1133">Transmembrane helix</keyword>
<evidence type="ECO:0000313" key="9">
    <source>
        <dbReference type="Proteomes" id="UP000319731"/>
    </source>
</evidence>
<dbReference type="GO" id="GO:0005789">
    <property type="term" value="C:endoplasmic reticulum membrane"/>
    <property type="evidence" value="ECO:0007669"/>
    <property type="project" value="UniProtKB-SubCell"/>
</dbReference>
<feature type="compositionally biased region" description="Basic and acidic residues" evidence="6">
    <location>
        <begin position="475"/>
        <end position="513"/>
    </location>
</feature>
<feature type="compositionally biased region" description="Basic and acidic residues" evidence="6">
    <location>
        <begin position="767"/>
        <end position="781"/>
    </location>
</feature>
<feature type="compositionally biased region" description="Basic and acidic residues" evidence="6">
    <location>
        <begin position="885"/>
        <end position="908"/>
    </location>
</feature>